<dbReference type="Proteomes" id="UP000017590">
    <property type="component" value="Chromosome"/>
</dbReference>
<evidence type="ECO:0000313" key="1">
    <source>
        <dbReference type="EMBL" id="AGY77761.1"/>
    </source>
</evidence>
<sequence>MKTYNKLVRDKIPQVIEATGKKFDVRKADKKEHYKLLETKLQEEVKEFLEDKNLEELADVMEVLFGLAENLGYSEEDLMKKRLEKKEERGDLKMELFWRGFMSSVISGVFKK</sequence>
<protein>
    <submittedName>
        <fullName evidence="1">Nucleoside triphosphate pyrophosphohydrolase</fullName>
    </submittedName>
</protein>
<name>A0ABM5NYJ1_9CLOT</name>
<proteinExistence type="predicted"/>
<evidence type="ECO:0000313" key="2">
    <source>
        <dbReference type="Proteomes" id="UP000017590"/>
    </source>
</evidence>
<dbReference type="InterPro" id="IPR038735">
    <property type="entry name" value="MSMEG_1276-like_NTP-PPase_dom"/>
</dbReference>
<reference evidence="2" key="1">
    <citation type="journal article" date="2014" name="Biotechnol. Biofuels">
        <title>Comparison of single-molecule sequencing and hybrid approaches for finishing the genome of Clostridium autoethanogenum and analysis of CRISPR systems in industrial relevant Clostridia.</title>
        <authorList>
            <person name="Brown S.D."/>
            <person name="Nagaraju S."/>
            <person name="Utturkar S."/>
            <person name="De Tissera S."/>
            <person name="Segovia S."/>
            <person name="Mitchell W."/>
            <person name="Land M.L."/>
            <person name="Dassanayake A."/>
            <person name="Kopke M."/>
        </authorList>
    </citation>
    <scope>NUCLEOTIDE SEQUENCE [LARGE SCALE GENOMIC DNA]</scope>
    <source>
        <strain evidence="2">DSM 10061</strain>
    </source>
</reference>
<organism evidence="1 2">
    <name type="scientific">Clostridium autoethanogenum DSM 10061</name>
    <dbReference type="NCBI Taxonomy" id="1341692"/>
    <lineage>
        <taxon>Bacteria</taxon>
        <taxon>Bacillati</taxon>
        <taxon>Bacillota</taxon>
        <taxon>Clostridia</taxon>
        <taxon>Eubacteriales</taxon>
        <taxon>Clostridiaceae</taxon>
        <taxon>Clostridium</taxon>
    </lineage>
</organism>
<keyword evidence="2" id="KW-1185">Reference proteome</keyword>
<dbReference type="CDD" id="cd11532">
    <property type="entry name" value="NTP-PPase_COG4997"/>
    <property type="match status" value="1"/>
</dbReference>
<dbReference type="SUPFAM" id="SSF101386">
    <property type="entry name" value="all-alpha NTP pyrophosphatases"/>
    <property type="match status" value="1"/>
</dbReference>
<gene>
    <name evidence="1" type="ORF">CAETHG_3558</name>
</gene>
<accession>A0ABM5NYJ1</accession>
<dbReference type="EMBL" id="CP006763">
    <property type="protein sequence ID" value="AGY77761.1"/>
    <property type="molecule type" value="Genomic_DNA"/>
</dbReference>